<organism evidence="1 2">
    <name type="scientific">Longimicrobium terrae</name>
    <dbReference type="NCBI Taxonomy" id="1639882"/>
    <lineage>
        <taxon>Bacteria</taxon>
        <taxon>Pseudomonadati</taxon>
        <taxon>Gemmatimonadota</taxon>
        <taxon>Longimicrobiia</taxon>
        <taxon>Longimicrobiales</taxon>
        <taxon>Longimicrobiaceae</taxon>
        <taxon>Longimicrobium</taxon>
    </lineage>
</organism>
<evidence type="ECO:0000313" key="1">
    <source>
        <dbReference type="EMBL" id="MBB6069673.1"/>
    </source>
</evidence>
<dbReference type="SUPFAM" id="SSF49373">
    <property type="entry name" value="Invasin/intimin cell-adhesion fragments"/>
    <property type="match status" value="3"/>
</dbReference>
<comment type="caution">
    <text evidence="1">The sequence shown here is derived from an EMBL/GenBank/DDBJ whole genome shotgun (WGS) entry which is preliminary data.</text>
</comment>
<dbReference type="EMBL" id="JACHIA010000003">
    <property type="protein sequence ID" value="MBB6069673.1"/>
    <property type="molecule type" value="Genomic_DNA"/>
</dbReference>
<dbReference type="GO" id="GO:0005085">
    <property type="term" value="F:guanyl-nucleotide exchange factor activity"/>
    <property type="evidence" value="ECO:0007669"/>
    <property type="project" value="TreeGrafter"/>
</dbReference>
<dbReference type="InterPro" id="IPR051553">
    <property type="entry name" value="Ran_GTPase-activating"/>
</dbReference>
<dbReference type="Pfam" id="PF13540">
    <property type="entry name" value="RCC1_2"/>
    <property type="match status" value="2"/>
</dbReference>
<dbReference type="Gene3D" id="2.130.10.30">
    <property type="entry name" value="Regulator of chromosome condensation 1/beta-lactamase-inhibitor protein II"/>
    <property type="match status" value="2"/>
</dbReference>
<keyword evidence="2" id="KW-1185">Reference proteome</keyword>
<name>A0A841GW01_9BACT</name>
<evidence type="ECO:0008006" key="3">
    <source>
        <dbReference type="Google" id="ProtNLM"/>
    </source>
</evidence>
<accession>A0A841GW01</accession>
<evidence type="ECO:0000313" key="2">
    <source>
        <dbReference type="Proteomes" id="UP000582837"/>
    </source>
</evidence>
<dbReference type="InterPro" id="IPR000408">
    <property type="entry name" value="Reg_chr_condens"/>
</dbReference>
<dbReference type="Pfam" id="PF00415">
    <property type="entry name" value="RCC1"/>
    <property type="match status" value="1"/>
</dbReference>
<dbReference type="RefSeq" id="WP_170036258.1">
    <property type="nucleotide sequence ID" value="NZ_JABDTL010000002.1"/>
</dbReference>
<sequence>MRPRSVLLAILLLPLTGCDSPSGVRAGSPARVDVVSGDLQQDTVGQMLQQALVVRVVDDKGRPVEGQTVNFRVVSGGGSVFAGVSTTDRQGEARERWTLGTAAADSQRVEARAVGTQSGDPLVFGVFRAVAVADAFASLTAVGATAYSGTAQDPVTDSLTVRAQDRYGNPVAGVEVRWSAVQGGGSFSPAVSTTGSTGVVRSQWTLGAGTGAQTGRAAAGAAPPVDFAAAATPLPPVQLEILPRTLSFASLGETLALSVIARDRTGAPIGGLPVNVSSENAAVVRVTSTPSAISQGNGSARIIAMLGTLRDTVTAAVRQVATTIEISHSSRNAESRDSIVLVADSIRQITATARDARSYSIEDAVIAFASSAPAVATVNAAGTVRGAGAGIAVITGTSGGASASLPVRVYAGTLVVSQIAAGKDHTCAIDVRGRTLCWGRGVGRGSPAPVVIGGPALASLAGGGDDYICGLTAQGAAYCWGDNSFGRLGNRSTTASANPVAVAGGHVFTTLAVAPAFACGLATSGAVYCWGVGSSGALGNGQFLGSSVPVPVTGGITFAHIAAGEHHVCGTSTSGAAYCWGASRLGEGGFQSGECPASFPEANAACVNVPTRVPGSVVFRSLVLGYLYSCGLTEDGSAYCWGTTDPLAGSPATTVPVAVPGGHWFAYLVSGRNTLCGRTTAGQALCWGSGYYGEFGNGGGGNYSAPVPMDRGRDFTRLTIGGTHSCGIEATSEAAYCWGTDDSGELGRLRGHTGWERRPVAVVGPH</sequence>
<dbReference type="PANTHER" id="PTHR45982">
    <property type="entry name" value="REGULATOR OF CHROMOSOME CONDENSATION"/>
    <property type="match status" value="1"/>
</dbReference>
<gene>
    <name evidence="1" type="ORF">HNQ61_001290</name>
</gene>
<dbReference type="PROSITE" id="PS50012">
    <property type="entry name" value="RCC1_3"/>
    <property type="match status" value="2"/>
</dbReference>
<dbReference type="InterPro" id="IPR008964">
    <property type="entry name" value="Invasin/intimin_cell_adhesion"/>
</dbReference>
<dbReference type="InterPro" id="IPR009091">
    <property type="entry name" value="RCC1/BLIP-II"/>
</dbReference>
<proteinExistence type="predicted"/>
<protein>
    <recommendedName>
        <fullName evidence="3">Attaching and effacing protein</fullName>
    </recommendedName>
</protein>
<dbReference type="AlphaFoldDB" id="A0A841GW01"/>
<dbReference type="GO" id="GO:0005737">
    <property type="term" value="C:cytoplasm"/>
    <property type="evidence" value="ECO:0007669"/>
    <property type="project" value="TreeGrafter"/>
</dbReference>
<dbReference type="Gene3D" id="2.60.40.1120">
    <property type="entry name" value="Carboxypeptidase-like, regulatory domain"/>
    <property type="match status" value="2"/>
</dbReference>
<dbReference type="SUPFAM" id="SSF50985">
    <property type="entry name" value="RCC1/BLIP-II"/>
    <property type="match status" value="1"/>
</dbReference>
<dbReference type="Proteomes" id="UP000582837">
    <property type="component" value="Unassembled WGS sequence"/>
</dbReference>
<dbReference type="PANTHER" id="PTHR45982:SF1">
    <property type="entry name" value="REGULATOR OF CHROMOSOME CONDENSATION"/>
    <property type="match status" value="1"/>
</dbReference>
<reference evidence="1 2" key="1">
    <citation type="submission" date="2020-08" db="EMBL/GenBank/DDBJ databases">
        <title>Genomic Encyclopedia of Type Strains, Phase IV (KMG-IV): sequencing the most valuable type-strain genomes for metagenomic binning, comparative biology and taxonomic classification.</title>
        <authorList>
            <person name="Goeker M."/>
        </authorList>
    </citation>
    <scope>NUCLEOTIDE SEQUENCE [LARGE SCALE GENOMIC DNA]</scope>
    <source>
        <strain evidence="1 2">DSM 29007</strain>
    </source>
</reference>